<dbReference type="AlphaFoldDB" id="A0A919SK42"/>
<dbReference type="GO" id="GO:0004553">
    <property type="term" value="F:hydrolase activity, hydrolyzing O-glycosyl compounds"/>
    <property type="evidence" value="ECO:0007669"/>
    <property type="project" value="InterPro"/>
</dbReference>
<sequence length="532" mass="56212">MVTQQAVRPDYDPLADPDWQEPEPPAERLSWLRLGFLILLVAGLGTGGTFAVLHLRDTSGPTAKSWAVPYVDVTLTPTFEFQDPDANPSNNVALAFVVADPKDGCSPSWGGAYTPDEAAASLELDRRISQLRAAGGNVMLSVGGLNNSELAVACTDQAKLTDAYRQLVKRYDVATLDLDIEGTAVADQASLTRRATALTTIQAERTAAGDPLEVWLTLPVAPTGLTADGLAAVQATLKGGVSLRGVNVMTMDFGSEQGSDPDMLELSTDALEATHKQLSDLYLRLGVQLTSPQVWSRIGATPMIGQNDVDAERFTVDDAKGLASYAVDKGLGRVSMWSLNRDAPCKGTFSNVVVHSNTCSGVPQDALAFSSVFADLPGAAVGTSGREAITVPTQDTTADDPATSPYPIWRLTAQYVGGYKVVWHGVVYEAKWANAGSDPSAAGDSTTPTPWSVIGPVGSGEKAPVPSPTVTGVTARWSSTAVYARGDRVLFNGLPYEARWSSTGDAPSTEYPIGPDEPWNPLFTVPGEPATR</sequence>
<comment type="caution">
    <text evidence="5">The sequence shown here is derived from an EMBL/GenBank/DDBJ whole genome shotgun (WGS) entry which is preliminary data.</text>
</comment>
<dbReference type="GO" id="GO:0005975">
    <property type="term" value="P:carbohydrate metabolic process"/>
    <property type="evidence" value="ECO:0007669"/>
    <property type="project" value="InterPro"/>
</dbReference>
<dbReference type="SUPFAM" id="SSF51445">
    <property type="entry name" value="(Trans)glycosidases"/>
    <property type="match status" value="1"/>
</dbReference>
<evidence type="ECO:0000256" key="3">
    <source>
        <dbReference type="SAM" id="Phobius"/>
    </source>
</evidence>
<keyword evidence="3" id="KW-0472">Membrane</keyword>
<evidence type="ECO:0000256" key="2">
    <source>
        <dbReference type="SAM" id="MobiDB-lite"/>
    </source>
</evidence>
<reference evidence="5" key="1">
    <citation type="submission" date="2021-03" db="EMBL/GenBank/DDBJ databases">
        <title>Whole genome shotgun sequence of Actinoplanes consettensis NBRC 14913.</title>
        <authorList>
            <person name="Komaki H."/>
            <person name="Tamura T."/>
        </authorList>
    </citation>
    <scope>NUCLEOTIDE SEQUENCE</scope>
    <source>
        <strain evidence="5">NBRC 14913</strain>
    </source>
</reference>
<dbReference type="Gene3D" id="3.20.20.80">
    <property type="entry name" value="Glycosidases"/>
    <property type="match status" value="1"/>
</dbReference>
<dbReference type="InterPro" id="IPR003610">
    <property type="entry name" value="CBM5/12"/>
</dbReference>
<accession>A0A919SK42</accession>
<protein>
    <submittedName>
        <fullName evidence="5">Exported chitinase</fullName>
    </submittedName>
</protein>
<dbReference type="CDD" id="cd06543">
    <property type="entry name" value="GH18_PF-ChiA-like"/>
    <property type="match status" value="1"/>
</dbReference>
<dbReference type="InterPro" id="IPR001223">
    <property type="entry name" value="Glyco_hydro18_cat"/>
</dbReference>
<dbReference type="RefSeq" id="WP_212998164.1">
    <property type="nucleotide sequence ID" value="NZ_BAAATW010000007.1"/>
</dbReference>
<keyword evidence="1" id="KW-0378">Hydrolase</keyword>
<dbReference type="Proteomes" id="UP000680865">
    <property type="component" value="Unassembled WGS sequence"/>
</dbReference>
<dbReference type="GO" id="GO:0005576">
    <property type="term" value="C:extracellular region"/>
    <property type="evidence" value="ECO:0007669"/>
    <property type="project" value="InterPro"/>
</dbReference>
<evidence type="ECO:0000313" key="6">
    <source>
        <dbReference type="Proteomes" id="UP000680865"/>
    </source>
</evidence>
<dbReference type="PROSITE" id="PS51910">
    <property type="entry name" value="GH18_2"/>
    <property type="match status" value="1"/>
</dbReference>
<keyword evidence="3" id="KW-0812">Transmembrane</keyword>
<dbReference type="PANTHER" id="PTHR42976:SF1">
    <property type="entry name" value="GH18 DOMAIN-CONTAINING PROTEIN-RELATED"/>
    <property type="match status" value="1"/>
</dbReference>
<evidence type="ECO:0000259" key="4">
    <source>
        <dbReference type="PROSITE" id="PS51910"/>
    </source>
</evidence>
<dbReference type="GO" id="GO:0030246">
    <property type="term" value="F:carbohydrate binding"/>
    <property type="evidence" value="ECO:0007669"/>
    <property type="project" value="InterPro"/>
</dbReference>
<dbReference type="Gene3D" id="2.10.10.20">
    <property type="entry name" value="Carbohydrate-binding module superfamily 5/12"/>
    <property type="match status" value="2"/>
</dbReference>
<dbReference type="PANTHER" id="PTHR42976">
    <property type="entry name" value="BIFUNCTIONAL CHITINASE/LYSOZYME-RELATED"/>
    <property type="match status" value="1"/>
</dbReference>
<evidence type="ECO:0000256" key="1">
    <source>
        <dbReference type="ARBA" id="ARBA00022801"/>
    </source>
</evidence>
<dbReference type="Pfam" id="PF00704">
    <property type="entry name" value="Glyco_hydro_18"/>
    <property type="match status" value="1"/>
</dbReference>
<dbReference type="SMART" id="SM00495">
    <property type="entry name" value="ChtBD3"/>
    <property type="match status" value="2"/>
</dbReference>
<dbReference type="SUPFAM" id="SSF51055">
    <property type="entry name" value="Carbohydrate binding domain"/>
    <property type="match status" value="2"/>
</dbReference>
<feature type="domain" description="GH18" evidence="4">
    <location>
        <begin position="65"/>
        <end position="360"/>
    </location>
</feature>
<feature type="region of interest" description="Disordered" evidence="2">
    <location>
        <begin position="507"/>
        <end position="532"/>
    </location>
</feature>
<proteinExistence type="predicted"/>
<evidence type="ECO:0000313" key="5">
    <source>
        <dbReference type="EMBL" id="GIM73161.1"/>
    </source>
</evidence>
<feature type="transmembrane region" description="Helical" evidence="3">
    <location>
        <begin position="31"/>
        <end position="55"/>
    </location>
</feature>
<dbReference type="InterPro" id="IPR036573">
    <property type="entry name" value="CBM_sf_5/12"/>
</dbReference>
<dbReference type="InterPro" id="IPR017853">
    <property type="entry name" value="GH"/>
</dbReference>
<keyword evidence="3" id="KW-1133">Transmembrane helix</keyword>
<feature type="region of interest" description="Disordered" evidence="2">
    <location>
        <begin position="1"/>
        <end position="23"/>
    </location>
</feature>
<keyword evidence="6" id="KW-1185">Reference proteome</keyword>
<gene>
    <name evidence="5" type="ORF">Aco04nite_33930</name>
</gene>
<dbReference type="CDD" id="cd12215">
    <property type="entry name" value="ChiC_BD"/>
    <property type="match status" value="2"/>
</dbReference>
<organism evidence="5 6">
    <name type="scientific">Winogradskya consettensis</name>
    <dbReference type="NCBI Taxonomy" id="113560"/>
    <lineage>
        <taxon>Bacteria</taxon>
        <taxon>Bacillati</taxon>
        <taxon>Actinomycetota</taxon>
        <taxon>Actinomycetes</taxon>
        <taxon>Micromonosporales</taxon>
        <taxon>Micromonosporaceae</taxon>
        <taxon>Winogradskya</taxon>
    </lineage>
</organism>
<dbReference type="EMBL" id="BOQP01000016">
    <property type="protein sequence ID" value="GIM73161.1"/>
    <property type="molecule type" value="Genomic_DNA"/>
</dbReference>
<dbReference type="InterPro" id="IPR052750">
    <property type="entry name" value="GH18_Chitinase"/>
</dbReference>
<name>A0A919SK42_9ACTN</name>